<comment type="caution">
    <text evidence="1">The sequence shown here is derived from an EMBL/GenBank/DDBJ whole genome shotgun (WGS) entry which is preliminary data.</text>
</comment>
<dbReference type="PANTHER" id="PTHR38453:SF1">
    <property type="entry name" value="CYTOPLASMIC PROTEIN"/>
    <property type="match status" value="1"/>
</dbReference>
<dbReference type="PANTHER" id="PTHR38453">
    <property type="entry name" value="CYTOPLASMIC PROTEIN-RELATED"/>
    <property type="match status" value="1"/>
</dbReference>
<name>A0A5C4RYT4_9GAMM</name>
<dbReference type="Proteomes" id="UP000305760">
    <property type="component" value="Unassembled WGS sequence"/>
</dbReference>
<dbReference type="AlphaFoldDB" id="A0A5C4RYT4"/>
<evidence type="ECO:0000313" key="1">
    <source>
        <dbReference type="EMBL" id="TNJ35847.1"/>
    </source>
</evidence>
<sequence>MVGLPDYARYAAHVREKHPDREPMTEPEFFRACQQSRYGGRQGRCC</sequence>
<protein>
    <submittedName>
        <fullName evidence="1">YbdD/YjiX family protein</fullName>
    </submittedName>
</protein>
<dbReference type="Pfam" id="PF04328">
    <property type="entry name" value="Sel_put"/>
    <property type="match status" value="1"/>
</dbReference>
<dbReference type="EMBL" id="SMDR01000001">
    <property type="protein sequence ID" value="TNJ35847.1"/>
    <property type="molecule type" value="Genomic_DNA"/>
</dbReference>
<dbReference type="OrthoDB" id="9814284at2"/>
<keyword evidence="2" id="KW-1185">Reference proteome</keyword>
<proteinExistence type="predicted"/>
<accession>A0A5C4RYT4</accession>
<gene>
    <name evidence="1" type="ORF">E1B00_05260</name>
</gene>
<organism evidence="1 2">
    <name type="scientific">Arenimonas terrae</name>
    <dbReference type="NCBI Taxonomy" id="2546226"/>
    <lineage>
        <taxon>Bacteria</taxon>
        <taxon>Pseudomonadati</taxon>
        <taxon>Pseudomonadota</taxon>
        <taxon>Gammaproteobacteria</taxon>
        <taxon>Lysobacterales</taxon>
        <taxon>Lysobacteraceae</taxon>
        <taxon>Arenimonas</taxon>
    </lineage>
</organism>
<dbReference type="InterPro" id="IPR007423">
    <property type="entry name" value="Sel_put"/>
</dbReference>
<reference evidence="1 2" key="1">
    <citation type="submission" date="2019-03" db="EMBL/GenBank/DDBJ databases">
        <title>Arenimonas daejeonensis sp. nov., isolated from compost.</title>
        <authorList>
            <person name="Jeon C.O."/>
        </authorList>
    </citation>
    <scope>NUCLEOTIDE SEQUENCE [LARGE SCALE GENOMIC DNA]</scope>
    <source>
        <strain evidence="1 2">R29</strain>
    </source>
</reference>
<evidence type="ECO:0000313" key="2">
    <source>
        <dbReference type="Proteomes" id="UP000305760"/>
    </source>
</evidence>